<dbReference type="Gene3D" id="3.30.450.20">
    <property type="entry name" value="PAS domain"/>
    <property type="match status" value="1"/>
</dbReference>
<feature type="modified residue" description="4-aspartylphosphate" evidence="8">
    <location>
        <position position="1016"/>
    </location>
</feature>
<evidence type="ECO:0000256" key="1">
    <source>
        <dbReference type="ARBA" id="ARBA00000085"/>
    </source>
</evidence>
<dbReference type="Gene3D" id="1.20.58.920">
    <property type="match status" value="2"/>
</dbReference>
<proteinExistence type="predicted"/>
<feature type="region of interest" description="Disordered" evidence="9">
    <location>
        <begin position="638"/>
        <end position="657"/>
    </location>
</feature>
<comment type="subcellular location">
    <subcellularLocation>
        <location evidence="2">Membrane</location>
    </subcellularLocation>
</comment>
<feature type="domain" description="Histidine kinase" evidence="11">
    <location>
        <begin position="722"/>
        <end position="946"/>
    </location>
</feature>
<feature type="transmembrane region" description="Helical" evidence="10">
    <location>
        <begin position="500"/>
        <end position="518"/>
    </location>
</feature>
<dbReference type="Proteomes" id="UP001597151">
    <property type="component" value="Unassembled WGS sequence"/>
</dbReference>
<dbReference type="PANTHER" id="PTHR45339:SF1">
    <property type="entry name" value="HYBRID SIGNAL TRANSDUCTION HISTIDINE KINASE J"/>
    <property type="match status" value="1"/>
</dbReference>
<organism evidence="14 15">
    <name type="scientific">Seohaeicola saemankumensis</name>
    <dbReference type="NCBI Taxonomy" id="481181"/>
    <lineage>
        <taxon>Bacteria</taxon>
        <taxon>Pseudomonadati</taxon>
        <taxon>Pseudomonadota</taxon>
        <taxon>Alphaproteobacteria</taxon>
        <taxon>Rhodobacterales</taxon>
        <taxon>Roseobacteraceae</taxon>
        <taxon>Seohaeicola</taxon>
    </lineage>
</organism>
<dbReference type="CDD" id="cd16922">
    <property type="entry name" value="HATPase_EvgS-ArcB-TorS-like"/>
    <property type="match status" value="1"/>
</dbReference>
<dbReference type="InterPro" id="IPR036890">
    <property type="entry name" value="HATPase_C_sf"/>
</dbReference>
<dbReference type="Gene3D" id="3.30.565.10">
    <property type="entry name" value="Histidine kinase-like ATPase, C-terminal domain"/>
    <property type="match status" value="1"/>
</dbReference>
<dbReference type="CDD" id="cd17546">
    <property type="entry name" value="REC_hyHK_CKI1_RcsC-like"/>
    <property type="match status" value="1"/>
</dbReference>
<accession>A0ABW3TIT3</accession>
<dbReference type="InterPro" id="IPR001789">
    <property type="entry name" value="Sig_transdc_resp-reg_receiver"/>
</dbReference>
<dbReference type="SUPFAM" id="SSF47384">
    <property type="entry name" value="Homodimeric domain of signal transducing histidine kinase"/>
    <property type="match status" value="1"/>
</dbReference>
<evidence type="ECO:0000259" key="12">
    <source>
        <dbReference type="PROSITE" id="PS50110"/>
    </source>
</evidence>
<dbReference type="SMART" id="SM00387">
    <property type="entry name" value="HATPase_c"/>
    <property type="match status" value="1"/>
</dbReference>
<dbReference type="Pfam" id="PF00672">
    <property type="entry name" value="HAMP"/>
    <property type="match status" value="1"/>
</dbReference>
<dbReference type="PROSITE" id="PS50109">
    <property type="entry name" value="HIS_KIN"/>
    <property type="match status" value="1"/>
</dbReference>
<dbReference type="InterPro" id="IPR036097">
    <property type="entry name" value="HisK_dim/P_sf"/>
</dbReference>
<dbReference type="SMART" id="SM00448">
    <property type="entry name" value="REC"/>
    <property type="match status" value="2"/>
</dbReference>
<reference evidence="15" key="1">
    <citation type="journal article" date="2019" name="Int. J. Syst. Evol. Microbiol.">
        <title>The Global Catalogue of Microorganisms (GCM) 10K type strain sequencing project: providing services to taxonomists for standard genome sequencing and annotation.</title>
        <authorList>
            <consortium name="The Broad Institute Genomics Platform"/>
            <consortium name="The Broad Institute Genome Sequencing Center for Infectious Disease"/>
            <person name="Wu L."/>
            <person name="Ma J."/>
        </authorList>
    </citation>
    <scope>NUCLEOTIDE SEQUENCE [LARGE SCALE GENOMIC DNA]</scope>
    <source>
        <strain evidence="15">CCUG 55328</strain>
    </source>
</reference>
<dbReference type="Pfam" id="PF00072">
    <property type="entry name" value="Response_reg"/>
    <property type="match status" value="2"/>
</dbReference>
<evidence type="ECO:0000256" key="4">
    <source>
        <dbReference type="ARBA" id="ARBA00022553"/>
    </source>
</evidence>
<evidence type="ECO:0000256" key="3">
    <source>
        <dbReference type="ARBA" id="ARBA00012438"/>
    </source>
</evidence>
<dbReference type="Pfam" id="PF12860">
    <property type="entry name" value="PAS_7"/>
    <property type="match status" value="1"/>
</dbReference>
<dbReference type="Gene3D" id="1.10.287.130">
    <property type="match status" value="1"/>
</dbReference>
<feature type="domain" description="HAMP" evidence="13">
    <location>
        <begin position="520"/>
        <end position="573"/>
    </location>
</feature>
<keyword evidence="10" id="KW-0812">Transmembrane</keyword>
<evidence type="ECO:0000256" key="7">
    <source>
        <dbReference type="ARBA" id="ARBA00023012"/>
    </source>
</evidence>
<protein>
    <recommendedName>
        <fullName evidence="3">histidine kinase</fullName>
        <ecNumber evidence="3">2.7.13.3</ecNumber>
    </recommendedName>
</protein>
<dbReference type="EMBL" id="JBHTKR010000008">
    <property type="protein sequence ID" value="MFD1196502.1"/>
    <property type="molecule type" value="Genomic_DNA"/>
</dbReference>
<evidence type="ECO:0000259" key="13">
    <source>
        <dbReference type="PROSITE" id="PS50885"/>
    </source>
</evidence>
<gene>
    <name evidence="14" type="ORF">ACFQ3C_17665</name>
</gene>
<evidence type="ECO:0000256" key="10">
    <source>
        <dbReference type="SAM" id="Phobius"/>
    </source>
</evidence>
<dbReference type="InterPro" id="IPR038188">
    <property type="entry name" value="TorS_sensor_sf"/>
</dbReference>
<dbReference type="SMART" id="SM00388">
    <property type="entry name" value="HisKA"/>
    <property type="match status" value="1"/>
</dbReference>
<feature type="domain" description="Response regulatory" evidence="12">
    <location>
        <begin position="1110"/>
        <end position="1227"/>
    </location>
</feature>
<dbReference type="PANTHER" id="PTHR45339">
    <property type="entry name" value="HYBRID SIGNAL TRANSDUCTION HISTIDINE KINASE J"/>
    <property type="match status" value="1"/>
</dbReference>
<keyword evidence="4 8" id="KW-0597">Phosphoprotein</keyword>
<evidence type="ECO:0000256" key="9">
    <source>
        <dbReference type="SAM" id="MobiDB-lite"/>
    </source>
</evidence>
<dbReference type="PRINTS" id="PR00344">
    <property type="entry name" value="BCTRLSENSOR"/>
</dbReference>
<comment type="caution">
    <text evidence="14">The sequence shown here is derived from an EMBL/GenBank/DDBJ whole genome shotgun (WGS) entry which is preliminary data.</text>
</comment>
<sequence length="1249" mass="134778">MATAEHERSGLAAFLPYTIRGKLLLVIAIIFLAAAVSAVIAHRANVVIQKQLTSITEDNMPSLIIAHRVSEDTTNIRNAAASVATSENADQLAARIETLEGHRQRVGAVIGELELRGSSAETVASLKTSIRELGTVSEALAATIAQRIEVAETLAKNIRDLARTHTDFNRSIEPVIDEQLDVLSAETERVNGNTKASVEFLNDLGVRGLIPLLTMWVQLGLIEQSMIGALTAQTEDAVRDTWSAFVSSSSVAARNVEELRGNRAVGQVVDVDELSELIERIIAFGAGDDSIFERRRAALADAANGFDQEKAERDLRQYFSKVESVLRRSIILIRGQTVTVGADLNSEVSASLEAINGASVVGYGALLALETLGNRTVGILSLVPFAEDRAALERLITDLNEVEAQTSELIVRLGARTDISEIAELAERLIGFGGGNAGVFNLRMRELSVLEQADGLLLQTNELTERMSDLAATIVANTRRATSASAEAVLVSLASSRSTLVIVLIFSFAIILGAIAYVNRSLGSRLAAFSNAALSLAEGNLHVALPEPSGRDEVSRLMRALTVFRDTAVKMEQSNMREIAETRQRLMDAIESSSEGFAFYDSDDRLVLCNTRYRGFLNDPDGAFVRPGRSAMEIAKDVPPGSGMRLEASTGERGTRRDVPASNVRLLQDGRWVQIDKRRTTDGGAVLVYSDISELKQREAELTEAKENAEAANAAKSAFLATMSHEIRTPLNGIMGMSSLLASTKLNVEQRDFANTIGDAADTLLTIINDILDFSKVEAGALDLEYLDIDLAEVVESAAELLMPKADEKGVELACSIAPEVPRGVIGDPTRLKQVLLNLLNNAVKFTEKGEVLLSVKLAEPLLADTATAQIIFAVSDTGIGIPTDRMHRLFRSFSQVDASTTRRYGGTGLGLAISQRLVEKMGGKIEVASKPGHGSTFSFILPMRRCVLSDQIDRQARIKALEGKTAIVVDDNQTNLQILDQRLRAWGMVPETLGNPDDVLPRLQDGPSVDVLILDYKMPGITGLDLAWQVRATLADATPPMILFTSLTPAEPGFWAEIREAGFASVMAKPAKSAQLLHALALVFGGQDQDPGMVAGSSNTSEDTTEPLTILLVDDNRINRKVGQKMLQKNGYETDLAKGGAEAVALATSNSFDVILMDIEMPEMDGVEAAAQIRQALEGQPRPYIVALTANAQSSARGTYLAAGMDDYLSKPVDEGALLETLKRGAAFRRSQCSEDVSHRRAETRVKQ</sequence>
<keyword evidence="10" id="KW-0472">Membrane</keyword>
<evidence type="ECO:0000256" key="6">
    <source>
        <dbReference type="ARBA" id="ARBA00022777"/>
    </source>
</evidence>
<dbReference type="SUPFAM" id="SSF52172">
    <property type="entry name" value="CheY-like"/>
    <property type="match status" value="2"/>
</dbReference>
<dbReference type="Pfam" id="PF00512">
    <property type="entry name" value="HisKA"/>
    <property type="match status" value="1"/>
</dbReference>
<dbReference type="InterPro" id="IPR003660">
    <property type="entry name" value="HAMP_dom"/>
</dbReference>
<dbReference type="InterPro" id="IPR011006">
    <property type="entry name" value="CheY-like_superfamily"/>
</dbReference>
<keyword evidence="7" id="KW-0902">Two-component regulatory system</keyword>
<dbReference type="PROSITE" id="PS50885">
    <property type="entry name" value="HAMP"/>
    <property type="match status" value="1"/>
</dbReference>
<evidence type="ECO:0000313" key="15">
    <source>
        <dbReference type="Proteomes" id="UP001597151"/>
    </source>
</evidence>
<dbReference type="SUPFAM" id="SSF55874">
    <property type="entry name" value="ATPase domain of HSP90 chaperone/DNA topoisomerase II/histidine kinase"/>
    <property type="match status" value="1"/>
</dbReference>
<dbReference type="EC" id="2.7.13.3" evidence="3"/>
<feature type="modified residue" description="4-aspartylphosphate" evidence="8">
    <location>
        <position position="1159"/>
    </location>
</feature>
<dbReference type="SMART" id="SM00304">
    <property type="entry name" value="HAMP"/>
    <property type="match status" value="1"/>
</dbReference>
<dbReference type="RefSeq" id="WP_380794679.1">
    <property type="nucleotide sequence ID" value="NZ_JBHTKR010000008.1"/>
</dbReference>
<feature type="domain" description="Response regulatory" evidence="12">
    <location>
        <begin position="966"/>
        <end position="1085"/>
    </location>
</feature>
<comment type="catalytic activity">
    <reaction evidence="1">
        <text>ATP + protein L-histidine = ADP + protein N-phospho-L-histidine.</text>
        <dbReference type="EC" id="2.7.13.3"/>
    </reaction>
</comment>
<evidence type="ECO:0000313" key="14">
    <source>
        <dbReference type="EMBL" id="MFD1196502.1"/>
    </source>
</evidence>
<dbReference type="CDD" id="cd00082">
    <property type="entry name" value="HisKA"/>
    <property type="match status" value="1"/>
</dbReference>
<dbReference type="Gene3D" id="3.40.50.2300">
    <property type="match status" value="2"/>
</dbReference>
<keyword evidence="10" id="KW-1133">Transmembrane helix</keyword>
<dbReference type="InterPro" id="IPR003661">
    <property type="entry name" value="HisK_dim/P_dom"/>
</dbReference>
<dbReference type="InterPro" id="IPR005467">
    <property type="entry name" value="His_kinase_dom"/>
</dbReference>
<evidence type="ECO:0000259" key="11">
    <source>
        <dbReference type="PROSITE" id="PS50109"/>
    </source>
</evidence>
<dbReference type="Gene3D" id="6.10.340.10">
    <property type="match status" value="1"/>
</dbReference>
<dbReference type="InterPro" id="IPR003594">
    <property type="entry name" value="HATPase_dom"/>
</dbReference>
<dbReference type="InterPro" id="IPR004358">
    <property type="entry name" value="Sig_transdc_His_kin-like_C"/>
</dbReference>
<feature type="transmembrane region" description="Helical" evidence="10">
    <location>
        <begin position="23"/>
        <end position="41"/>
    </location>
</feature>
<keyword evidence="5" id="KW-0808">Transferase</keyword>
<evidence type="ECO:0000256" key="2">
    <source>
        <dbReference type="ARBA" id="ARBA00004370"/>
    </source>
</evidence>
<dbReference type="PROSITE" id="PS50110">
    <property type="entry name" value="RESPONSE_REGULATORY"/>
    <property type="match status" value="2"/>
</dbReference>
<dbReference type="Pfam" id="PF02518">
    <property type="entry name" value="HATPase_c"/>
    <property type="match status" value="1"/>
</dbReference>
<keyword evidence="15" id="KW-1185">Reference proteome</keyword>
<evidence type="ECO:0000256" key="5">
    <source>
        <dbReference type="ARBA" id="ARBA00022679"/>
    </source>
</evidence>
<evidence type="ECO:0000256" key="8">
    <source>
        <dbReference type="PROSITE-ProRule" id="PRU00169"/>
    </source>
</evidence>
<keyword evidence="6" id="KW-0418">Kinase</keyword>
<name>A0ABW3TIT3_9RHOB</name>